<gene>
    <name evidence="7" type="ordered locus">KLTH0G19800g</name>
</gene>
<dbReference type="GO" id="GO:0046872">
    <property type="term" value="F:metal ion binding"/>
    <property type="evidence" value="ECO:0007669"/>
    <property type="project" value="UniProtKB-KW"/>
</dbReference>
<dbReference type="InterPro" id="IPR029229">
    <property type="entry name" value="Alkyl_sulf_C"/>
</dbReference>
<keyword evidence="2" id="KW-0378">Hydrolase</keyword>
<dbReference type="eggNOG" id="ENOG502RJJX">
    <property type="taxonomic scope" value="Eukaryota"/>
</dbReference>
<keyword evidence="3" id="KW-0862">Zinc</keyword>
<dbReference type="KEGG" id="lth:KLTH0G19800g"/>
<dbReference type="PANTHER" id="PTHR43223:SF1">
    <property type="entry name" value="ALKYL_ARYL-SULFATASE BDS1"/>
    <property type="match status" value="1"/>
</dbReference>
<evidence type="ECO:0000256" key="1">
    <source>
        <dbReference type="ARBA" id="ARBA00022723"/>
    </source>
</evidence>
<dbReference type="SMART" id="SM00849">
    <property type="entry name" value="Lactamase_B"/>
    <property type="match status" value="1"/>
</dbReference>
<sequence>MTMHQYWNTTKPDKDCSSHKTPKTAHPITVNANEAVARRLPFSDTRDFDDATKGFIGTIPDAVVLNQNGQQVWSMKKYDFLQTSRSPDTVNPSLWRMARLNAIHGLFKVTERVYQIRGFDIANMTVIEGDTSLIIIDPLFTVETARASLTLYYKHRPKKPVSTVIYTHSHSDHYGGVKGVINEADVQTKKVQVVAPSGFMESVVSETFLAGNAMKRRSHFQFGMSLPAGVQGFVDSGIGKAAALGTVTLVASTINIENNLETLVFDGVKFTFQLAPGSEAPSEMLIHLPQFQVLNMAEDVTHHMHNLYAIRGVEVRDANKWSKYIDSARVNFGEKSDILIAQHHWPTFGRVNVNNMLRKQRDMYKFIHDQTLRLVNHGYTSKDIAEILHMPSSISGEWSTRGYYGTLSHNSKAVYQKYMGWYDANPANLNPLPPVAESKKIVEYMGGAEAVLKRAHDDYAKGEFRWVASVTSKAVYANPGNIAARELCADALEQLGYQSEASTWRNAYLLGSLELRHGPQRMPVSAKRATISAVSNELMFDYLAIRVNATNAEGKHIILNWNFTDSKEQFVVTLENCALTNIHGSSAEADATVNLDRPTLNSILASKITTLEAQNKRKLVIEGNKASLDLLISLLDEFDELFPIVEPRV</sequence>
<dbReference type="InterPro" id="IPR001279">
    <property type="entry name" value="Metallo-B-lactamas"/>
</dbReference>
<name>C5DNT8_LACTC</name>
<dbReference type="FunCoup" id="C5DNT8">
    <property type="interactions" value="28"/>
</dbReference>
<dbReference type="InterPro" id="IPR052195">
    <property type="entry name" value="Bact_Alkyl/Aryl-Sulfatase"/>
</dbReference>
<evidence type="ECO:0000256" key="5">
    <source>
        <dbReference type="SAM" id="MobiDB-lite"/>
    </source>
</evidence>
<keyword evidence="8" id="KW-1185">Reference proteome</keyword>
<accession>C5DNT8</accession>
<dbReference type="Gene3D" id="3.30.1050.10">
    <property type="entry name" value="SCP2 sterol-binding domain"/>
    <property type="match status" value="1"/>
</dbReference>
<protein>
    <submittedName>
        <fullName evidence="7">KLTH0G19800p</fullName>
    </submittedName>
</protein>
<organism evidence="7 8">
    <name type="scientific">Lachancea thermotolerans (strain ATCC 56472 / CBS 6340 / NRRL Y-8284)</name>
    <name type="common">Yeast</name>
    <name type="synonym">Kluyveromyces thermotolerans</name>
    <dbReference type="NCBI Taxonomy" id="559295"/>
    <lineage>
        <taxon>Eukaryota</taxon>
        <taxon>Fungi</taxon>
        <taxon>Dikarya</taxon>
        <taxon>Ascomycota</taxon>
        <taxon>Saccharomycotina</taxon>
        <taxon>Saccharomycetes</taxon>
        <taxon>Saccharomycetales</taxon>
        <taxon>Saccharomycetaceae</taxon>
        <taxon>Lachancea</taxon>
    </lineage>
</organism>
<dbReference type="SUPFAM" id="SSF55718">
    <property type="entry name" value="SCP-like"/>
    <property type="match status" value="1"/>
</dbReference>
<dbReference type="OMA" id="ENAGWRN"/>
<evidence type="ECO:0000256" key="2">
    <source>
        <dbReference type="ARBA" id="ARBA00022801"/>
    </source>
</evidence>
<evidence type="ECO:0000256" key="3">
    <source>
        <dbReference type="ARBA" id="ARBA00022833"/>
    </source>
</evidence>
<evidence type="ECO:0000256" key="4">
    <source>
        <dbReference type="ARBA" id="ARBA00033751"/>
    </source>
</evidence>
<comment type="similarity">
    <text evidence="4">Belongs to the metallo-beta-lactamase superfamily. Type III sulfatase family.</text>
</comment>
<evidence type="ECO:0000313" key="7">
    <source>
        <dbReference type="EMBL" id="CAR25449.1"/>
    </source>
</evidence>
<dbReference type="Gene3D" id="3.60.15.30">
    <property type="entry name" value="Metallo-beta-lactamase domain"/>
    <property type="match status" value="1"/>
</dbReference>
<dbReference type="Proteomes" id="UP000002036">
    <property type="component" value="Chromosome G"/>
</dbReference>
<dbReference type="Pfam" id="PF00753">
    <property type="entry name" value="Lactamase_B"/>
    <property type="match status" value="1"/>
</dbReference>
<dbReference type="InterPro" id="IPR044097">
    <property type="entry name" value="Bds1/SdsA1_MBL-fold"/>
</dbReference>
<dbReference type="FunFam" id="3.60.15.30:FF:000001">
    <property type="entry name" value="Alkyl/aryl-sulfatase BDS1"/>
    <property type="match status" value="1"/>
</dbReference>
<feature type="domain" description="Metallo-beta-lactamase" evidence="6">
    <location>
        <begin position="121"/>
        <end position="343"/>
    </location>
</feature>
<evidence type="ECO:0000313" key="8">
    <source>
        <dbReference type="Proteomes" id="UP000002036"/>
    </source>
</evidence>
<dbReference type="GO" id="GO:0046983">
    <property type="term" value="F:protein dimerization activity"/>
    <property type="evidence" value="ECO:0007669"/>
    <property type="project" value="InterPro"/>
</dbReference>
<dbReference type="HOGENOM" id="CLU_014655_1_0_1"/>
<keyword evidence="1" id="KW-0479">Metal-binding</keyword>
<proteinExistence type="inferred from homology"/>
<dbReference type="Gene3D" id="1.25.40.880">
    <property type="entry name" value="Alkyl sulfatase, dimerisation domain"/>
    <property type="match status" value="1"/>
</dbReference>
<dbReference type="InterPro" id="IPR036527">
    <property type="entry name" value="SCP2_sterol-bd_dom_sf"/>
</dbReference>
<dbReference type="InParanoid" id="C5DNT8"/>
<dbReference type="Pfam" id="PF14863">
    <property type="entry name" value="Alkyl_sulf_dimr"/>
    <property type="match status" value="1"/>
</dbReference>
<dbReference type="RefSeq" id="XP_002555886.1">
    <property type="nucleotide sequence ID" value="XM_002555840.1"/>
</dbReference>
<dbReference type="GO" id="GO:0018909">
    <property type="term" value="P:dodecyl sulfate metabolic process"/>
    <property type="evidence" value="ECO:0007669"/>
    <property type="project" value="InterPro"/>
</dbReference>
<dbReference type="CDD" id="cd07710">
    <property type="entry name" value="arylsulfatase_Sdsa1-like_MBL-fold"/>
    <property type="match status" value="1"/>
</dbReference>
<dbReference type="SUPFAM" id="SSF56281">
    <property type="entry name" value="Metallo-hydrolase/oxidoreductase"/>
    <property type="match status" value="1"/>
</dbReference>
<dbReference type="PANTHER" id="PTHR43223">
    <property type="entry name" value="ALKYL/ARYL-SULFATASE"/>
    <property type="match status" value="1"/>
</dbReference>
<reference evidence="7 8" key="1">
    <citation type="journal article" date="2009" name="Genome Res.">
        <title>Comparative genomics of protoploid Saccharomycetaceae.</title>
        <authorList>
            <consortium name="The Genolevures Consortium"/>
            <person name="Souciet J.-L."/>
            <person name="Dujon B."/>
            <person name="Gaillardin C."/>
            <person name="Johnston M."/>
            <person name="Baret P.V."/>
            <person name="Cliften P."/>
            <person name="Sherman D.J."/>
            <person name="Weissenbach J."/>
            <person name="Westhof E."/>
            <person name="Wincker P."/>
            <person name="Jubin C."/>
            <person name="Poulain J."/>
            <person name="Barbe V."/>
            <person name="Segurens B."/>
            <person name="Artiguenave F."/>
            <person name="Anthouard V."/>
            <person name="Vacherie B."/>
            <person name="Val M.-E."/>
            <person name="Fulton R.S."/>
            <person name="Minx P."/>
            <person name="Wilson R."/>
            <person name="Durrens P."/>
            <person name="Jean G."/>
            <person name="Marck C."/>
            <person name="Martin T."/>
            <person name="Nikolski M."/>
            <person name="Rolland T."/>
            <person name="Seret M.-L."/>
            <person name="Casaregola S."/>
            <person name="Despons L."/>
            <person name="Fairhead C."/>
            <person name="Fischer G."/>
            <person name="Lafontaine I."/>
            <person name="Leh V."/>
            <person name="Lemaire M."/>
            <person name="de Montigny J."/>
            <person name="Neuveglise C."/>
            <person name="Thierry A."/>
            <person name="Blanc-Lenfle I."/>
            <person name="Bleykasten C."/>
            <person name="Diffels J."/>
            <person name="Fritsch E."/>
            <person name="Frangeul L."/>
            <person name="Goeffon A."/>
            <person name="Jauniaux N."/>
            <person name="Kachouri-Lafond R."/>
            <person name="Payen C."/>
            <person name="Potier S."/>
            <person name="Pribylova L."/>
            <person name="Ozanne C."/>
            <person name="Richard G.-F."/>
            <person name="Sacerdot C."/>
            <person name="Straub M.-L."/>
            <person name="Talla E."/>
        </authorList>
    </citation>
    <scope>NUCLEOTIDE SEQUENCE [LARGE SCALE GENOMIC DNA]</scope>
    <source>
        <strain evidence="8">ATCC 56472 / CBS 6340 / NRRL Y-8284</strain>
    </source>
</reference>
<evidence type="ECO:0000259" key="6">
    <source>
        <dbReference type="SMART" id="SM00849"/>
    </source>
</evidence>
<dbReference type="GeneID" id="8294184"/>
<dbReference type="InterPro" id="IPR029228">
    <property type="entry name" value="Alkyl_sulf_dimr"/>
</dbReference>
<dbReference type="EMBL" id="CU928171">
    <property type="protein sequence ID" value="CAR25449.1"/>
    <property type="molecule type" value="Genomic_DNA"/>
</dbReference>
<feature type="compositionally biased region" description="Polar residues" evidence="5">
    <location>
        <begin position="1"/>
        <end position="10"/>
    </location>
</feature>
<dbReference type="GO" id="GO:0018741">
    <property type="term" value="F:linear primary-alkylsulfatase activity"/>
    <property type="evidence" value="ECO:0007669"/>
    <property type="project" value="InterPro"/>
</dbReference>
<dbReference type="Pfam" id="PF14864">
    <property type="entry name" value="Alkyl_sulf_C"/>
    <property type="match status" value="1"/>
</dbReference>
<dbReference type="InterPro" id="IPR036866">
    <property type="entry name" value="RibonucZ/Hydroxyglut_hydro"/>
</dbReference>
<dbReference type="OrthoDB" id="449487at2759"/>
<feature type="region of interest" description="Disordered" evidence="5">
    <location>
        <begin position="1"/>
        <end position="25"/>
    </location>
</feature>
<dbReference type="AlphaFoldDB" id="C5DNT8"/>
<dbReference type="InterPro" id="IPR038536">
    <property type="entry name" value="Alkyl/aryl-sulf_dimr_sf"/>
</dbReference>